<evidence type="ECO:0000259" key="10">
    <source>
        <dbReference type="PROSITE" id="PS50888"/>
    </source>
</evidence>
<proteinExistence type="predicted"/>
<keyword evidence="7" id="KW-0804">Transcription</keyword>
<evidence type="ECO:0000313" key="11">
    <source>
        <dbReference type="Ensembl" id="ENSLAFP00000024798.1"/>
    </source>
</evidence>
<dbReference type="GeneTree" id="ENSGT00390000000656"/>
<organism evidence="11 12">
    <name type="scientific">Loxodonta africana</name>
    <name type="common">African elephant</name>
    <dbReference type="NCBI Taxonomy" id="9785"/>
    <lineage>
        <taxon>Eukaryota</taxon>
        <taxon>Metazoa</taxon>
        <taxon>Chordata</taxon>
        <taxon>Craniata</taxon>
        <taxon>Vertebrata</taxon>
        <taxon>Euteleostomi</taxon>
        <taxon>Mammalia</taxon>
        <taxon>Eutheria</taxon>
        <taxon>Afrotheria</taxon>
        <taxon>Proboscidea</taxon>
        <taxon>Elephantidae</taxon>
        <taxon>Loxodonta</taxon>
    </lineage>
</organism>
<protein>
    <recommendedName>
        <fullName evidence="10">BHLH domain-containing protein</fullName>
    </recommendedName>
</protein>
<dbReference type="SMART" id="SM00353">
    <property type="entry name" value="HLH"/>
    <property type="match status" value="1"/>
</dbReference>
<keyword evidence="12" id="KW-1185">Reference proteome</keyword>
<dbReference type="SUPFAM" id="SSF47459">
    <property type="entry name" value="HLH, helix-loop-helix DNA-binding domain"/>
    <property type="match status" value="1"/>
</dbReference>
<dbReference type="FunCoup" id="G3UAE0">
    <property type="interactions" value="42"/>
</dbReference>
<dbReference type="PANTHER" id="PTHR15402:SF4">
    <property type="entry name" value="SPERMATOGENESIS- AND OOGENESIS-SPECIFIC BASIC HELIX-LOOP-HELIX-CONTAINING PROTEIN 1"/>
    <property type="match status" value="1"/>
</dbReference>
<dbReference type="Proteomes" id="UP000007646">
    <property type="component" value="Unassembled WGS sequence"/>
</dbReference>
<keyword evidence="5" id="KW-0805">Transcription regulation</keyword>
<dbReference type="GO" id="GO:0007283">
    <property type="term" value="P:spermatogenesis"/>
    <property type="evidence" value="ECO:0007669"/>
    <property type="project" value="UniProtKB-KW"/>
</dbReference>
<dbReference type="InParanoid" id="G3UAE0"/>
<dbReference type="HOGENOM" id="CLU_066456_0_0_1"/>
<evidence type="ECO:0000256" key="5">
    <source>
        <dbReference type="ARBA" id="ARBA00023015"/>
    </source>
</evidence>
<dbReference type="STRING" id="9785.ENSLAFP00000024798"/>
<accession>G3UAE0</accession>
<keyword evidence="3" id="KW-0221">Differentiation</keyword>
<dbReference type="GO" id="GO:0000978">
    <property type="term" value="F:RNA polymerase II cis-regulatory region sequence-specific DNA binding"/>
    <property type="evidence" value="ECO:0007669"/>
    <property type="project" value="TreeGrafter"/>
</dbReference>
<dbReference type="PROSITE" id="PS51257">
    <property type="entry name" value="PROKAR_LIPOPROTEIN"/>
    <property type="match status" value="1"/>
</dbReference>
<dbReference type="Ensembl" id="ENSLAFT00000035952.1">
    <property type="protein sequence ID" value="ENSLAFP00000024798.1"/>
    <property type="gene ID" value="ENSLAFG00000029766.1"/>
</dbReference>
<dbReference type="GO" id="GO:0030154">
    <property type="term" value="P:cell differentiation"/>
    <property type="evidence" value="ECO:0007669"/>
    <property type="project" value="UniProtKB-KW"/>
</dbReference>
<evidence type="ECO:0000256" key="3">
    <source>
        <dbReference type="ARBA" id="ARBA00022782"/>
    </source>
</evidence>
<keyword evidence="6" id="KW-0238">DNA-binding</keyword>
<sequence>MASWRPEPNVEPHGVTASGGCRSTSPPGALGSCEDRAPGSSSFQGPAPEGQGLCRRRNVLTERERRKRIAASCERLRALLPWFDCRREDMASVLEMAVQFLRLAHTLVPTQGQHVVLPPPQEACHRRWQWRALQVVLGSQAPAGTLDSGTDALRLARPQEPPHGVPLDMDMSVAPSELAEVLGGPSAPPGQRAPCEQGCGFVSLPRGKPGGPMWLSFCTRQPASPTMSPAAQSWPSPAGGTDSAVTSALDARCVPHACGLLPACAPYARLSLPELGCGSVPGPEVEEGMTLLLAASPDWWLGEL</sequence>
<name>G3UAE0_LOXAF</name>
<keyword evidence="4" id="KW-0744">Spermatogenesis</keyword>
<evidence type="ECO:0000313" key="12">
    <source>
        <dbReference type="Proteomes" id="UP000007646"/>
    </source>
</evidence>
<dbReference type="OMA" id="WQGDVLQ"/>
<reference evidence="11 12" key="1">
    <citation type="submission" date="2009-06" db="EMBL/GenBank/DDBJ databases">
        <title>The Genome Sequence of Loxodonta africana (African elephant).</title>
        <authorList>
            <person name="Di Palma F."/>
            <person name="Heiman D."/>
            <person name="Young S."/>
            <person name="Johnson J."/>
            <person name="Lander E.S."/>
            <person name="Lindblad-Toh K."/>
        </authorList>
    </citation>
    <scope>NUCLEOTIDE SEQUENCE [LARGE SCALE GENOMIC DNA]</scope>
    <source>
        <strain evidence="11 12">Isolate ISIS603380</strain>
    </source>
</reference>
<dbReference type="eggNOG" id="ENOG502TDNY">
    <property type="taxonomic scope" value="Eukaryota"/>
</dbReference>
<keyword evidence="2" id="KW-0217">Developmental protein</keyword>
<feature type="domain" description="BHLH" evidence="10">
    <location>
        <begin position="53"/>
        <end position="104"/>
    </location>
</feature>
<keyword evidence="8" id="KW-0539">Nucleus</keyword>
<dbReference type="Gene3D" id="4.10.280.10">
    <property type="entry name" value="Helix-loop-helix DNA-binding domain"/>
    <property type="match status" value="1"/>
</dbReference>
<dbReference type="GO" id="GO:0000981">
    <property type="term" value="F:DNA-binding transcription factor activity, RNA polymerase II-specific"/>
    <property type="evidence" value="ECO:0007669"/>
    <property type="project" value="TreeGrafter"/>
</dbReference>
<dbReference type="InterPro" id="IPR011598">
    <property type="entry name" value="bHLH_dom"/>
</dbReference>
<dbReference type="GO" id="GO:0046983">
    <property type="term" value="F:protein dimerization activity"/>
    <property type="evidence" value="ECO:0007669"/>
    <property type="project" value="InterPro"/>
</dbReference>
<evidence type="ECO:0000256" key="2">
    <source>
        <dbReference type="ARBA" id="ARBA00022473"/>
    </source>
</evidence>
<comment type="subcellular location">
    <subcellularLocation>
        <location evidence="1">Nucleus</location>
    </subcellularLocation>
</comment>
<reference evidence="11" key="3">
    <citation type="submission" date="2025-09" db="UniProtKB">
        <authorList>
            <consortium name="Ensembl"/>
        </authorList>
    </citation>
    <scope>IDENTIFICATION</scope>
    <source>
        <strain evidence="11">Isolate ISIS603380</strain>
    </source>
</reference>
<dbReference type="PROSITE" id="PS50888">
    <property type="entry name" value="BHLH"/>
    <property type="match status" value="1"/>
</dbReference>
<evidence type="ECO:0000256" key="1">
    <source>
        <dbReference type="ARBA" id="ARBA00004123"/>
    </source>
</evidence>
<dbReference type="InterPro" id="IPR036638">
    <property type="entry name" value="HLH_DNA-bd_sf"/>
</dbReference>
<dbReference type="InterPro" id="IPR039583">
    <property type="entry name" value="TCFL5/SOLH1/2"/>
</dbReference>
<evidence type="ECO:0000256" key="8">
    <source>
        <dbReference type="ARBA" id="ARBA00023242"/>
    </source>
</evidence>
<evidence type="ECO:0000256" key="7">
    <source>
        <dbReference type="ARBA" id="ARBA00023163"/>
    </source>
</evidence>
<dbReference type="AlphaFoldDB" id="G3UAE0"/>
<dbReference type="CDD" id="cd18908">
    <property type="entry name" value="bHLH_SOHLH1_2"/>
    <property type="match status" value="1"/>
</dbReference>
<evidence type="ECO:0000256" key="9">
    <source>
        <dbReference type="SAM" id="MobiDB-lite"/>
    </source>
</evidence>
<dbReference type="PANTHER" id="PTHR15402">
    <property type="entry name" value="TRANSCRIPTION FACTOR-LIKE 5 PROTEIN"/>
    <property type="match status" value="1"/>
</dbReference>
<dbReference type="GO" id="GO:0005634">
    <property type="term" value="C:nucleus"/>
    <property type="evidence" value="ECO:0007669"/>
    <property type="project" value="UniProtKB-SubCell"/>
</dbReference>
<feature type="region of interest" description="Disordered" evidence="9">
    <location>
        <begin position="1"/>
        <end position="52"/>
    </location>
</feature>
<dbReference type="Pfam" id="PF00010">
    <property type="entry name" value="HLH"/>
    <property type="match status" value="1"/>
</dbReference>
<reference evidence="11" key="2">
    <citation type="submission" date="2025-08" db="UniProtKB">
        <authorList>
            <consortium name="Ensembl"/>
        </authorList>
    </citation>
    <scope>IDENTIFICATION</scope>
    <source>
        <strain evidence="11">Isolate ISIS603380</strain>
    </source>
</reference>
<evidence type="ECO:0000256" key="6">
    <source>
        <dbReference type="ARBA" id="ARBA00023125"/>
    </source>
</evidence>
<evidence type="ECO:0000256" key="4">
    <source>
        <dbReference type="ARBA" id="ARBA00022871"/>
    </source>
</evidence>